<dbReference type="InterPro" id="IPR016032">
    <property type="entry name" value="Sig_transdc_resp-reg_C-effctor"/>
</dbReference>
<sequence>MATCLHVCVRRKLSPDRFTDGVQLTPREYEYLERAVQRKFLGTSAASWASSDGRTAAFHLENATKKLGVRTMQGVARFSASRKVLS</sequence>
<evidence type="ECO:0008006" key="3">
    <source>
        <dbReference type="Google" id="ProtNLM"/>
    </source>
</evidence>
<evidence type="ECO:0000313" key="1">
    <source>
        <dbReference type="EMBL" id="MDX8535748.1"/>
    </source>
</evidence>
<accession>A0ABU5AEN6</accession>
<protein>
    <recommendedName>
        <fullName evidence="3">HTH luxR-type domain-containing protein</fullName>
    </recommendedName>
</protein>
<name>A0ABU5AEN6_9HYPH</name>
<reference evidence="1 2" key="1">
    <citation type="submission" date="2023-08" db="EMBL/GenBank/DDBJ databases">
        <title>Implementing the SeqCode for naming new Mesorhizobium species isolated from Vachellia karroo root nodules.</title>
        <authorList>
            <person name="Van Lill M."/>
        </authorList>
    </citation>
    <scope>NUCLEOTIDE SEQUENCE [LARGE SCALE GENOMIC DNA]</scope>
    <source>
        <strain evidence="1 2">VK25D</strain>
    </source>
</reference>
<gene>
    <name evidence="1" type="ORF">RFM42_32595</name>
</gene>
<proteinExistence type="predicted"/>
<dbReference type="RefSeq" id="WP_320253315.1">
    <property type="nucleotide sequence ID" value="NZ_JAVIIQ010000027.1"/>
</dbReference>
<organism evidence="1 2">
    <name type="scientific">Mesorhizobium vachelliae</name>
    <dbReference type="NCBI Taxonomy" id="3072309"/>
    <lineage>
        <taxon>Bacteria</taxon>
        <taxon>Pseudomonadati</taxon>
        <taxon>Pseudomonadota</taxon>
        <taxon>Alphaproteobacteria</taxon>
        <taxon>Hyphomicrobiales</taxon>
        <taxon>Phyllobacteriaceae</taxon>
        <taxon>Mesorhizobium</taxon>
    </lineage>
</organism>
<comment type="caution">
    <text evidence="1">The sequence shown here is derived from an EMBL/GenBank/DDBJ whole genome shotgun (WGS) entry which is preliminary data.</text>
</comment>
<dbReference type="SUPFAM" id="SSF46894">
    <property type="entry name" value="C-terminal effector domain of the bipartite response regulators"/>
    <property type="match status" value="1"/>
</dbReference>
<dbReference type="Proteomes" id="UP001285154">
    <property type="component" value="Unassembled WGS sequence"/>
</dbReference>
<keyword evidence="2" id="KW-1185">Reference proteome</keyword>
<evidence type="ECO:0000313" key="2">
    <source>
        <dbReference type="Proteomes" id="UP001285154"/>
    </source>
</evidence>
<dbReference type="EMBL" id="JAVIIQ010000027">
    <property type="protein sequence ID" value="MDX8535748.1"/>
    <property type="molecule type" value="Genomic_DNA"/>
</dbReference>